<keyword evidence="2" id="KW-0472">Membrane</keyword>
<evidence type="ECO:0000256" key="3">
    <source>
        <dbReference type="SAM" id="SignalP"/>
    </source>
</evidence>
<gene>
    <name evidence="5" type="ORF">ACFFMS_26030</name>
</gene>
<dbReference type="InterPro" id="IPR012533">
    <property type="entry name" value="YcnI-copper_dom"/>
</dbReference>
<dbReference type="EMBL" id="JBHMAF010000196">
    <property type="protein sequence ID" value="MFB9761697.1"/>
    <property type="molecule type" value="Genomic_DNA"/>
</dbReference>
<feature type="compositionally biased region" description="Low complexity" evidence="1">
    <location>
        <begin position="165"/>
        <end position="174"/>
    </location>
</feature>
<keyword evidence="2" id="KW-1133">Transmembrane helix</keyword>
<feature type="signal peptide" evidence="3">
    <location>
        <begin position="1"/>
        <end position="29"/>
    </location>
</feature>
<dbReference type="CDD" id="cd08545">
    <property type="entry name" value="YcnI_like"/>
    <property type="match status" value="1"/>
</dbReference>
<accession>A0ABV5WM15</accession>
<feature type="chain" id="PRO_5046948468" evidence="3">
    <location>
        <begin position="30"/>
        <end position="207"/>
    </location>
</feature>
<feature type="transmembrane region" description="Helical" evidence="2">
    <location>
        <begin position="183"/>
        <end position="203"/>
    </location>
</feature>
<keyword evidence="6" id="KW-1185">Reference proteome</keyword>
<feature type="domain" description="YncI copper-binding" evidence="4">
    <location>
        <begin position="28"/>
        <end position="143"/>
    </location>
</feature>
<dbReference type="Gene3D" id="2.60.40.2230">
    <property type="entry name" value="Uncharacterised protein YcnI-like PF07987, DUF1775"/>
    <property type="match status" value="1"/>
</dbReference>
<keyword evidence="2" id="KW-0812">Transmembrane</keyword>
<dbReference type="Proteomes" id="UP001589609">
    <property type="component" value="Unassembled WGS sequence"/>
</dbReference>
<comment type="caution">
    <text evidence="5">The sequence shown here is derived from an EMBL/GenBank/DDBJ whole genome shotgun (WGS) entry which is preliminary data.</text>
</comment>
<keyword evidence="3" id="KW-0732">Signal</keyword>
<organism evidence="5 6">
    <name type="scientific">Ectobacillus funiculus</name>
    <dbReference type="NCBI Taxonomy" id="137993"/>
    <lineage>
        <taxon>Bacteria</taxon>
        <taxon>Bacillati</taxon>
        <taxon>Bacillota</taxon>
        <taxon>Bacilli</taxon>
        <taxon>Bacillales</taxon>
        <taxon>Bacillaceae</taxon>
        <taxon>Ectobacillus</taxon>
    </lineage>
</organism>
<sequence length="207" mass="22222">MKKSKRLMAALIPTIAATFLLSVSASAHVSVKPSTSTTEAWETYTMKVPVEKDVPTTKVTLKIPDGVEFEQYQPVPGWTVSEQKDASGKATSITWTATGEGILSGQFQQFTFVAKNPASGQKVAWDAYQYYTDGSIVEWAGEEGSDTPHSITEISAASSTEKQDQTVTDTTKTQSNTGGVQTIPTVVSIISLLVSIAALISALRRKK</sequence>
<evidence type="ECO:0000256" key="1">
    <source>
        <dbReference type="SAM" id="MobiDB-lite"/>
    </source>
</evidence>
<dbReference type="Pfam" id="PF07987">
    <property type="entry name" value="DUF1775"/>
    <property type="match status" value="1"/>
</dbReference>
<dbReference type="RefSeq" id="WP_379951837.1">
    <property type="nucleotide sequence ID" value="NZ_JBHMAF010000196.1"/>
</dbReference>
<dbReference type="InterPro" id="IPR038507">
    <property type="entry name" value="YcnI-like_sf"/>
</dbReference>
<name>A0ABV5WM15_9BACI</name>
<protein>
    <submittedName>
        <fullName evidence="5">YcnI family protein</fullName>
    </submittedName>
</protein>
<evidence type="ECO:0000256" key="2">
    <source>
        <dbReference type="SAM" id="Phobius"/>
    </source>
</evidence>
<evidence type="ECO:0000313" key="5">
    <source>
        <dbReference type="EMBL" id="MFB9761697.1"/>
    </source>
</evidence>
<feature type="region of interest" description="Disordered" evidence="1">
    <location>
        <begin position="156"/>
        <end position="177"/>
    </location>
</feature>
<evidence type="ECO:0000313" key="6">
    <source>
        <dbReference type="Proteomes" id="UP001589609"/>
    </source>
</evidence>
<proteinExistence type="predicted"/>
<reference evidence="5 6" key="1">
    <citation type="submission" date="2024-09" db="EMBL/GenBank/DDBJ databases">
        <authorList>
            <person name="Sun Q."/>
            <person name="Mori K."/>
        </authorList>
    </citation>
    <scope>NUCLEOTIDE SEQUENCE [LARGE SCALE GENOMIC DNA]</scope>
    <source>
        <strain evidence="5 6">JCM 11201</strain>
    </source>
</reference>
<evidence type="ECO:0000259" key="4">
    <source>
        <dbReference type="Pfam" id="PF07987"/>
    </source>
</evidence>